<dbReference type="Gene3D" id="3.40.50.10350">
    <property type="entry name" value="Glycerate kinase, domain 1"/>
    <property type="match status" value="1"/>
</dbReference>
<dbReference type="PANTHER" id="PTHR21599">
    <property type="entry name" value="GLYCERATE KINASE"/>
    <property type="match status" value="1"/>
</dbReference>
<evidence type="ECO:0000256" key="2">
    <source>
        <dbReference type="ARBA" id="ARBA00022679"/>
    </source>
</evidence>
<evidence type="ECO:0000256" key="4">
    <source>
        <dbReference type="PIRNR" id="PIRNR006078"/>
    </source>
</evidence>
<name>A0ABT7YB20_9BACT</name>
<evidence type="ECO:0000313" key="6">
    <source>
        <dbReference type="Proteomes" id="UP001171916"/>
    </source>
</evidence>
<dbReference type="EC" id="2.7.1.31" evidence="5"/>
<dbReference type="GO" id="GO:0008887">
    <property type="term" value="F:glycerate kinase activity"/>
    <property type="evidence" value="ECO:0007669"/>
    <property type="project" value="UniProtKB-EC"/>
</dbReference>
<comment type="similarity">
    <text evidence="1 4">Belongs to the glycerate kinase type-1 family.</text>
</comment>
<dbReference type="InterPro" id="IPR036129">
    <property type="entry name" value="Glycerate_kinase_sf"/>
</dbReference>
<gene>
    <name evidence="5" type="ORF">QVH07_06090</name>
</gene>
<keyword evidence="6" id="KW-1185">Reference proteome</keyword>
<dbReference type="PIRSF" id="PIRSF006078">
    <property type="entry name" value="GlxK"/>
    <property type="match status" value="1"/>
</dbReference>
<sequence length="369" mass="40409">MKRRILIAPNAFKGTLTAWEAGEIIAKTFEKCSSESSFHICPIADGGDGTCELITDYLQLEKITHWTLDPVGRPIQADYGWKADERKAFIDVSAASGLGGLEFSLQNPKNTSTFGTGVLIHEAIKNGCKSIVLGLGGSATIDLGLGILQKLGIIFLDKNGREIPAFSPNFLSRIEHIQVKHPISDIEFECLCDVSNPFFGKEGAIPVFGRQKGLEEDEFESYEMVCEKVIQLLEKKSKKSIKDIGGFGAAGGIAYGLSFFFDVNMKLGAPFFFDSVQIHELIQDADLVITGEGRFDMQSAKGKGPFELKKLCDNYGKDCLLISSGDAGKEAGFSHFLQLPDLDLINPDVKLEAKRSLEHTVELFAKNWA</sequence>
<evidence type="ECO:0000256" key="3">
    <source>
        <dbReference type="ARBA" id="ARBA00022777"/>
    </source>
</evidence>
<evidence type="ECO:0000256" key="1">
    <source>
        <dbReference type="ARBA" id="ARBA00006284"/>
    </source>
</evidence>
<dbReference type="NCBIfam" id="TIGR00045">
    <property type="entry name" value="glycerate kinase"/>
    <property type="match status" value="1"/>
</dbReference>
<dbReference type="Proteomes" id="UP001171916">
    <property type="component" value="Unassembled WGS sequence"/>
</dbReference>
<dbReference type="InterPro" id="IPR018193">
    <property type="entry name" value="Glyc_kinase_flavodox-like_fold"/>
</dbReference>
<keyword evidence="2 4" id="KW-0808">Transferase</keyword>
<accession>A0ABT7YB20</accession>
<proteinExistence type="inferred from homology"/>
<evidence type="ECO:0000313" key="5">
    <source>
        <dbReference type="EMBL" id="MDN3203708.1"/>
    </source>
</evidence>
<dbReference type="InterPro" id="IPR018197">
    <property type="entry name" value="Glycerate_kinase_RE-like"/>
</dbReference>
<keyword evidence="3 4" id="KW-0418">Kinase</keyword>
<dbReference type="Pfam" id="PF02595">
    <property type="entry name" value="Gly_kinase"/>
    <property type="match status" value="1"/>
</dbReference>
<dbReference type="RefSeq" id="WP_289999267.1">
    <property type="nucleotide sequence ID" value="NZ_JAUEPH010000002.1"/>
</dbReference>
<dbReference type="InterPro" id="IPR004381">
    <property type="entry name" value="Glycerate_kinase"/>
</dbReference>
<dbReference type="PANTHER" id="PTHR21599:SF0">
    <property type="entry name" value="GLYCERATE KINASE"/>
    <property type="match status" value="1"/>
</dbReference>
<organism evidence="5 6">
    <name type="scientific">Algoriphagus sediminis</name>
    <dbReference type="NCBI Taxonomy" id="3057113"/>
    <lineage>
        <taxon>Bacteria</taxon>
        <taxon>Pseudomonadati</taxon>
        <taxon>Bacteroidota</taxon>
        <taxon>Cytophagia</taxon>
        <taxon>Cytophagales</taxon>
        <taxon>Cyclobacteriaceae</taxon>
        <taxon>Algoriphagus</taxon>
    </lineage>
</organism>
<protein>
    <submittedName>
        <fullName evidence="5">Glycerate kinase</fullName>
        <ecNumber evidence="5">2.7.1.31</ecNumber>
    </submittedName>
</protein>
<comment type="caution">
    <text evidence="5">The sequence shown here is derived from an EMBL/GenBank/DDBJ whole genome shotgun (WGS) entry which is preliminary data.</text>
</comment>
<dbReference type="SUPFAM" id="SSF110738">
    <property type="entry name" value="Glycerate kinase I"/>
    <property type="match status" value="1"/>
</dbReference>
<dbReference type="EMBL" id="JAUEPH010000002">
    <property type="protein sequence ID" value="MDN3203708.1"/>
    <property type="molecule type" value="Genomic_DNA"/>
</dbReference>
<dbReference type="Gene3D" id="3.90.1510.10">
    <property type="entry name" value="Glycerate kinase, domain 2"/>
    <property type="match status" value="1"/>
</dbReference>
<reference evidence="5" key="1">
    <citation type="submission" date="2023-06" db="EMBL/GenBank/DDBJ databases">
        <title>Robiginitalea aurantiacus sp. nov. and Algoriphagus sediminis sp. nov., isolated from coastal sediment.</title>
        <authorList>
            <person name="Zhou Z.Y."/>
            <person name="An J."/>
            <person name="Jia Y.W."/>
            <person name="Du Z.J."/>
        </authorList>
    </citation>
    <scope>NUCLEOTIDE SEQUENCE</scope>
    <source>
        <strain evidence="5">C2-7</strain>
    </source>
</reference>